<gene>
    <name evidence="1" type="ORF">ACFFSY_29245</name>
</gene>
<proteinExistence type="predicted"/>
<keyword evidence="2" id="KW-1185">Reference proteome</keyword>
<dbReference type="Pfam" id="PF10782">
    <property type="entry name" value="zf-C2HCIx2C"/>
    <property type="match status" value="1"/>
</dbReference>
<dbReference type="GO" id="GO:0008270">
    <property type="term" value="F:zinc ion binding"/>
    <property type="evidence" value="ECO:0007669"/>
    <property type="project" value="UniProtKB-KW"/>
</dbReference>
<dbReference type="InterPro" id="IPR019718">
    <property type="entry name" value="DUF2602"/>
</dbReference>
<organism evidence="1 2">
    <name type="scientific">Paenibacillus aurantiacus</name>
    <dbReference type="NCBI Taxonomy" id="1936118"/>
    <lineage>
        <taxon>Bacteria</taxon>
        <taxon>Bacillati</taxon>
        <taxon>Bacillota</taxon>
        <taxon>Bacilli</taxon>
        <taxon>Bacillales</taxon>
        <taxon>Paenibacillaceae</taxon>
        <taxon>Paenibacillus</taxon>
    </lineage>
</organism>
<accession>A0ABV5L0P1</accession>
<keyword evidence="1" id="KW-0863">Zinc-finger</keyword>
<reference evidence="1 2" key="1">
    <citation type="submission" date="2024-09" db="EMBL/GenBank/DDBJ databases">
        <authorList>
            <person name="Sun Q."/>
            <person name="Mori K."/>
        </authorList>
    </citation>
    <scope>NUCLEOTIDE SEQUENCE [LARGE SCALE GENOMIC DNA]</scope>
    <source>
        <strain evidence="1 2">TISTR 2452</strain>
    </source>
</reference>
<keyword evidence="1" id="KW-0862">Zinc</keyword>
<dbReference type="EMBL" id="JBHMDO010000047">
    <property type="protein sequence ID" value="MFB9330048.1"/>
    <property type="molecule type" value="Genomic_DNA"/>
</dbReference>
<protein>
    <submittedName>
        <fullName evidence="1">Zinc-finger domain-containing protein</fullName>
    </submittedName>
</protein>
<name>A0ABV5L0P1_9BACL</name>
<evidence type="ECO:0000313" key="1">
    <source>
        <dbReference type="EMBL" id="MFB9330048.1"/>
    </source>
</evidence>
<evidence type="ECO:0000313" key="2">
    <source>
        <dbReference type="Proteomes" id="UP001589747"/>
    </source>
</evidence>
<comment type="caution">
    <text evidence="1">The sequence shown here is derived from an EMBL/GenBank/DDBJ whole genome shotgun (WGS) entry which is preliminary data.</text>
</comment>
<dbReference type="RefSeq" id="WP_377500871.1">
    <property type="nucleotide sequence ID" value="NZ_JBHMDO010000047.1"/>
</dbReference>
<sequence length="78" mass="8800">MERLDVLDAISDLLDGKCRQCKERAALYRQYGASSFARIDGHCNRNCPVGQQLQSLGRQLKLGERKIIEEDGAHDHSD</sequence>
<keyword evidence="1" id="KW-0479">Metal-binding</keyword>
<dbReference type="Proteomes" id="UP001589747">
    <property type="component" value="Unassembled WGS sequence"/>
</dbReference>